<gene>
    <name evidence="1" type="ORF">J2W55_003008</name>
</gene>
<name>A0ABU1TE72_9SPHI</name>
<accession>A0ABU1TE72</accession>
<dbReference type="RefSeq" id="WP_310096920.1">
    <property type="nucleotide sequence ID" value="NZ_JAVDUU010000003.1"/>
</dbReference>
<protein>
    <submittedName>
        <fullName evidence="1">2-methylcitrate dehydratase PrpD</fullName>
    </submittedName>
</protein>
<evidence type="ECO:0000313" key="1">
    <source>
        <dbReference type="EMBL" id="MDR6943155.1"/>
    </source>
</evidence>
<reference evidence="1 2" key="1">
    <citation type="submission" date="2023-07" db="EMBL/GenBank/DDBJ databases">
        <title>Sorghum-associated microbial communities from plants grown in Nebraska, USA.</title>
        <authorList>
            <person name="Schachtman D."/>
        </authorList>
    </citation>
    <scope>NUCLEOTIDE SEQUENCE [LARGE SCALE GENOMIC DNA]</scope>
    <source>
        <strain evidence="1 2">3262</strain>
    </source>
</reference>
<proteinExistence type="predicted"/>
<organism evidence="1 2">
    <name type="scientific">Mucilaginibacter pocheonensis</name>
    <dbReference type="NCBI Taxonomy" id="398050"/>
    <lineage>
        <taxon>Bacteria</taxon>
        <taxon>Pseudomonadati</taxon>
        <taxon>Bacteroidota</taxon>
        <taxon>Sphingobacteriia</taxon>
        <taxon>Sphingobacteriales</taxon>
        <taxon>Sphingobacteriaceae</taxon>
        <taxon>Mucilaginibacter</taxon>
    </lineage>
</organism>
<evidence type="ECO:0000313" key="2">
    <source>
        <dbReference type="Proteomes" id="UP001247620"/>
    </source>
</evidence>
<sequence>MEKDLQNRQIARFALNATYEDIGKENVDQLKKHLLDSIAR</sequence>
<keyword evidence="2" id="KW-1185">Reference proteome</keyword>
<dbReference type="Proteomes" id="UP001247620">
    <property type="component" value="Unassembled WGS sequence"/>
</dbReference>
<dbReference type="EMBL" id="JAVDUU010000003">
    <property type="protein sequence ID" value="MDR6943155.1"/>
    <property type="molecule type" value="Genomic_DNA"/>
</dbReference>
<comment type="caution">
    <text evidence="1">The sequence shown here is derived from an EMBL/GenBank/DDBJ whole genome shotgun (WGS) entry which is preliminary data.</text>
</comment>